<reference evidence="2" key="1">
    <citation type="submission" date="2018-11" db="EMBL/GenBank/DDBJ databases">
        <authorList>
            <consortium name="Pathogen Informatics"/>
        </authorList>
    </citation>
    <scope>NUCLEOTIDE SEQUENCE</scope>
</reference>
<feature type="region of interest" description="Disordered" evidence="1">
    <location>
        <begin position="1"/>
        <end position="27"/>
    </location>
</feature>
<dbReference type="AlphaFoldDB" id="A0A3S5B8J6"/>
<organism evidence="2 3">
    <name type="scientific">Protopolystoma xenopodis</name>
    <dbReference type="NCBI Taxonomy" id="117903"/>
    <lineage>
        <taxon>Eukaryota</taxon>
        <taxon>Metazoa</taxon>
        <taxon>Spiralia</taxon>
        <taxon>Lophotrochozoa</taxon>
        <taxon>Platyhelminthes</taxon>
        <taxon>Monogenea</taxon>
        <taxon>Polyopisthocotylea</taxon>
        <taxon>Polystomatidea</taxon>
        <taxon>Polystomatidae</taxon>
        <taxon>Protopolystoma</taxon>
    </lineage>
</organism>
<protein>
    <submittedName>
        <fullName evidence="2">Uncharacterized protein</fullName>
    </submittedName>
</protein>
<evidence type="ECO:0000313" key="3">
    <source>
        <dbReference type="Proteomes" id="UP000784294"/>
    </source>
</evidence>
<name>A0A3S5B8J6_9PLAT</name>
<evidence type="ECO:0000256" key="1">
    <source>
        <dbReference type="SAM" id="MobiDB-lite"/>
    </source>
</evidence>
<evidence type="ECO:0000313" key="2">
    <source>
        <dbReference type="EMBL" id="VEL36960.1"/>
    </source>
</evidence>
<comment type="caution">
    <text evidence="2">The sequence shown here is derived from an EMBL/GenBank/DDBJ whole genome shotgun (WGS) entry which is preliminary data.</text>
</comment>
<keyword evidence="3" id="KW-1185">Reference proteome</keyword>
<dbReference type="Proteomes" id="UP000784294">
    <property type="component" value="Unassembled WGS sequence"/>
</dbReference>
<proteinExistence type="predicted"/>
<dbReference type="EMBL" id="CAAALY010253632">
    <property type="protein sequence ID" value="VEL36960.1"/>
    <property type="molecule type" value="Genomic_DNA"/>
</dbReference>
<gene>
    <name evidence="2" type="ORF">PXEA_LOCUS30400</name>
</gene>
<feature type="compositionally biased region" description="Basic and acidic residues" evidence="1">
    <location>
        <begin position="1"/>
        <end position="12"/>
    </location>
</feature>
<sequence>MARLTAKADYDAGKTSGNAPRPRSDFGNDHAYNGLRTSLHRNWYSYDADGLLIDYDGSLRGHLVPCKRAVPFLPSSDIQTMEANFLPNECSGINEAAAMAFQFAAPFNIETIIGSKILNQSGPPKSDPFGIAYFDKTLVLRS</sequence>
<accession>A0A3S5B8J6</accession>